<protein>
    <submittedName>
        <fullName evidence="1">Uncharacterized protein</fullName>
    </submittedName>
</protein>
<gene>
    <name evidence="1" type="ORF">Drose_25935</name>
</gene>
<proteinExistence type="predicted"/>
<keyword evidence="2" id="KW-1185">Reference proteome</keyword>
<evidence type="ECO:0000313" key="2">
    <source>
        <dbReference type="Proteomes" id="UP001058271"/>
    </source>
</evidence>
<sequence length="125" mass="13490">MLAFTGSPASAASTSRRDACFTGACGSATVTWQNHYSAYVRMSVADTDCDGHAAEIRIIAHQIHLGTDQYNWYGPWHVNNSGCHGGYESFNGPFNGGDPLLGFKVEVCVKDTSRCVTSTEMGNIY</sequence>
<accession>A0ABY5Z1C4</accession>
<name>A0ABY5Z1C4_9ACTN</name>
<dbReference type="Proteomes" id="UP001058271">
    <property type="component" value="Chromosome"/>
</dbReference>
<dbReference type="EMBL" id="CP073721">
    <property type="protein sequence ID" value="UWZ34647.1"/>
    <property type="molecule type" value="Genomic_DNA"/>
</dbReference>
<dbReference type="RefSeq" id="WP_260723975.1">
    <property type="nucleotide sequence ID" value="NZ_BAAABS010000018.1"/>
</dbReference>
<reference evidence="1" key="1">
    <citation type="submission" date="2021-04" db="EMBL/GenBank/DDBJ databases">
        <title>Biosynthetic gene clusters of Dactylosporangioum roseum.</title>
        <authorList>
            <person name="Hartkoorn R.C."/>
            <person name="Beaudoing E."/>
            <person name="Hot D."/>
            <person name="Moureu S."/>
        </authorList>
    </citation>
    <scope>NUCLEOTIDE SEQUENCE</scope>
    <source>
        <strain evidence="1">NRRL B-16295</strain>
    </source>
</reference>
<organism evidence="1 2">
    <name type="scientific">Dactylosporangium roseum</name>
    <dbReference type="NCBI Taxonomy" id="47989"/>
    <lineage>
        <taxon>Bacteria</taxon>
        <taxon>Bacillati</taxon>
        <taxon>Actinomycetota</taxon>
        <taxon>Actinomycetes</taxon>
        <taxon>Micromonosporales</taxon>
        <taxon>Micromonosporaceae</taxon>
        <taxon>Dactylosporangium</taxon>
    </lineage>
</organism>
<evidence type="ECO:0000313" key="1">
    <source>
        <dbReference type="EMBL" id="UWZ34647.1"/>
    </source>
</evidence>